<keyword evidence="4" id="KW-0408">Iron</keyword>
<gene>
    <name evidence="8" type="ORF">NT2_08_00510</name>
</gene>
<evidence type="ECO:0000259" key="7">
    <source>
        <dbReference type="PROSITE" id="PS51085"/>
    </source>
</evidence>
<keyword evidence="5" id="KW-0411">Iron-sulfur</keyword>
<dbReference type="PRINTS" id="PR00355">
    <property type="entry name" value="ADRENODOXIN"/>
</dbReference>
<dbReference type="GO" id="GO:0046872">
    <property type="term" value="F:metal ion binding"/>
    <property type="evidence" value="ECO:0007669"/>
    <property type="project" value="UniProtKB-KW"/>
</dbReference>
<comment type="caution">
    <text evidence="8">The sequence shown here is derived from an EMBL/GenBank/DDBJ whole genome shotgun (WGS) entry which is preliminary data.</text>
</comment>
<dbReference type="GO" id="GO:0051537">
    <property type="term" value="F:2 iron, 2 sulfur cluster binding"/>
    <property type="evidence" value="ECO:0007669"/>
    <property type="project" value="UniProtKB-KW"/>
</dbReference>
<dbReference type="KEGG" id="ntd:EGO55_03165"/>
<dbReference type="GO" id="GO:0009055">
    <property type="term" value="F:electron transfer activity"/>
    <property type="evidence" value="ECO:0007669"/>
    <property type="project" value="TreeGrafter"/>
</dbReference>
<dbReference type="AlphaFoldDB" id="U2ZY04"/>
<evidence type="ECO:0000256" key="3">
    <source>
        <dbReference type="ARBA" id="ARBA00022723"/>
    </source>
</evidence>
<reference evidence="8 9" key="1">
    <citation type="submission" date="2013-09" db="EMBL/GenBank/DDBJ databases">
        <title>Whole genome shotgun sequence of Novosphingobium tardaugens NBRC 16725.</title>
        <authorList>
            <person name="Isaki S."/>
            <person name="Hosoyama A."/>
            <person name="Tsuchikane K."/>
            <person name="Katsumata H."/>
            <person name="Ando Y."/>
            <person name="Yamazaki S."/>
            <person name="Fujita N."/>
        </authorList>
    </citation>
    <scope>NUCLEOTIDE SEQUENCE [LARGE SCALE GENOMIC DNA]</scope>
    <source>
        <strain evidence="8 9">NBRC 16725</strain>
    </source>
</reference>
<name>U2ZY04_9SPHN</name>
<dbReference type="InterPro" id="IPR001055">
    <property type="entry name" value="Adrenodoxin-like"/>
</dbReference>
<comment type="cofactor">
    <cofactor evidence="6">
        <name>[2Fe-2S] cluster</name>
        <dbReference type="ChEBI" id="CHEBI:190135"/>
    </cofactor>
</comment>
<evidence type="ECO:0000313" key="9">
    <source>
        <dbReference type="Proteomes" id="UP000016568"/>
    </source>
</evidence>
<dbReference type="GO" id="GO:0140647">
    <property type="term" value="P:P450-containing electron transport chain"/>
    <property type="evidence" value="ECO:0007669"/>
    <property type="project" value="InterPro"/>
</dbReference>
<dbReference type="SUPFAM" id="SSF54292">
    <property type="entry name" value="2Fe-2S ferredoxin-like"/>
    <property type="match status" value="1"/>
</dbReference>
<evidence type="ECO:0000256" key="4">
    <source>
        <dbReference type="ARBA" id="ARBA00023004"/>
    </source>
</evidence>
<dbReference type="InterPro" id="IPR036010">
    <property type="entry name" value="2Fe-2S_ferredoxin-like_sf"/>
</dbReference>
<dbReference type="PANTHER" id="PTHR23426">
    <property type="entry name" value="FERREDOXIN/ADRENODOXIN"/>
    <property type="match status" value="1"/>
</dbReference>
<evidence type="ECO:0000256" key="6">
    <source>
        <dbReference type="ARBA" id="ARBA00034078"/>
    </source>
</evidence>
<dbReference type="EMBL" id="BASZ01000008">
    <property type="protein sequence ID" value="GAD50264.1"/>
    <property type="molecule type" value="Genomic_DNA"/>
</dbReference>
<organism evidence="8 9">
    <name type="scientific">Caenibius tardaugens NBRC 16725</name>
    <dbReference type="NCBI Taxonomy" id="1219035"/>
    <lineage>
        <taxon>Bacteria</taxon>
        <taxon>Pseudomonadati</taxon>
        <taxon>Pseudomonadota</taxon>
        <taxon>Alphaproteobacteria</taxon>
        <taxon>Sphingomonadales</taxon>
        <taxon>Erythrobacteraceae</taxon>
        <taxon>Caenibius</taxon>
    </lineage>
</organism>
<accession>U2ZY04</accession>
<dbReference type="OrthoDB" id="9799640at2"/>
<dbReference type="eggNOG" id="COG0633">
    <property type="taxonomic scope" value="Bacteria"/>
</dbReference>
<dbReference type="PANTHER" id="PTHR23426:SF65">
    <property type="entry name" value="FERREDOXIN-2, MITOCHONDRIAL"/>
    <property type="match status" value="1"/>
</dbReference>
<evidence type="ECO:0000313" key="8">
    <source>
        <dbReference type="EMBL" id="GAD50264.1"/>
    </source>
</evidence>
<dbReference type="RefSeq" id="WP_021691082.1">
    <property type="nucleotide sequence ID" value="NZ_BASZ01000008.1"/>
</dbReference>
<keyword evidence="2" id="KW-0001">2Fe-2S</keyword>
<dbReference type="InterPro" id="IPR001041">
    <property type="entry name" value="2Fe-2S_ferredoxin-type"/>
</dbReference>
<dbReference type="Gene3D" id="3.10.20.30">
    <property type="match status" value="1"/>
</dbReference>
<sequence>MPKVTYRPVNGDAITVDAFPDMTLMEIALCNDIPGIVGLCGGICSCATCHVYIDDAWVARLPQPTGEERDMVDGLDNARPTSRLGCQVTVTDALDGLVVEVAEEA</sequence>
<comment type="similarity">
    <text evidence="1">Belongs to the adrenodoxin/putidaredoxin family.</text>
</comment>
<dbReference type="Proteomes" id="UP000016568">
    <property type="component" value="Unassembled WGS sequence"/>
</dbReference>
<dbReference type="CDD" id="cd00207">
    <property type="entry name" value="fer2"/>
    <property type="match status" value="1"/>
</dbReference>
<evidence type="ECO:0000256" key="1">
    <source>
        <dbReference type="ARBA" id="ARBA00010914"/>
    </source>
</evidence>
<evidence type="ECO:0000256" key="5">
    <source>
        <dbReference type="ARBA" id="ARBA00023014"/>
    </source>
</evidence>
<keyword evidence="3" id="KW-0479">Metal-binding</keyword>
<dbReference type="PROSITE" id="PS51085">
    <property type="entry name" value="2FE2S_FER_2"/>
    <property type="match status" value="1"/>
</dbReference>
<dbReference type="Pfam" id="PF00111">
    <property type="entry name" value="Fer2"/>
    <property type="match status" value="1"/>
</dbReference>
<evidence type="ECO:0000256" key="2">
    <source>
        <dbReference type="ARBA" id="ARBA00022714"/>
    </source>
</evidence>
<keyword evidence="9" id="KW-1185">Reference proteome</keyword>
<proteinExistence type="inferred from homology"/>
<feature type="domain" description="2Fe-2S ferredoxin-type" evidence="7">
    <location>
        <begin position="2"/>
        <end position="105"/>
    </location>
</feature>
<protein>
    <submittedName>
        <fullName evidence="8">Putative 2Fe-2S ferredoxin</fullName>
    </submittedName>
</protein>
<dbReference type="InterPro" id="IPR012675">
    <property type="entry name" value="Beta-grasp_dom_sf"/>
</dbReference>